<dbReference type="Proteomes" id="UP000199111">
    <property type="component" value="Unassembled WGS sequence"/>
</dbReference>
<feature type="region of interest" description="Disordered" evidence="1">
    <location>
        <begin position="22"/>
        <end position="42"/>
    </location>
</feature>
<accession>A0A1I4G032</accession>
<keyword evidence="4" id="KW-1185">Reference proteome</keyword>
<keyword evidence="2" id="KW-1133">Transmembrane helix</keyword>
<evidence type="ECO:0000313" key="3">
    <source>
        <dbReference type="EMBL" id="SFL23069.1"/>
    </source>
</evidence>
<evidence type="ECO:0000256" key="2">
    <source>
        <dbReference type="SAM" id="Phobius"/>
    </source>
</evidence>
<proteinExistence type="predicted"/>
<feature type="transmembrane region" description="Helical" evidence="2">
    <location>
        <begin position="54"/>
        <end position="73"/>
    </location>
</feature>
<name>A0A1I4G032_9ACTN</name>
<dbReference type="AlphaFoldDB" id="A0A1I4G032"/>
<keyword evidence="2" id="KW-0472">Membrane</keyword>
<keyword evidence="2" id="KW-0812">Transmembrane</keyword>
<feature type="non-terminal residue" evidence="3">
    <location>
        <position position="167"/>
    </location>
</feature>
<evidence type="ECO:0000313" key="4">
    <source>
        <dbReference type="Proteomes" id="UP000199111"/>
    </source>
</evidence>
<sequence>MFLGVPGWRAPYDVRVAVTDFTNQASEQPEPPPDGESASSVRDRLVPPMRGSALWGWLGPLLVAAFGAILRFTNLGRPNAVMFDETYYAKDAWALINFGAERNALKDADKLLMQKSTEIWQQCAPAEIDKCASYVVHPPLGKWMIGVGEQLFGMTPFGWRFAGALVG</sequence>
<reference evidence="4" key="1">
    <citation type="submission" date="2016-10" db="EMBL/GenBank/DDBJ databases">
        <authorList>
            <person name="Varghese N."/>
            <person name="Submissions S."/>
        </authorList>
    </citation>
    <scope>NUCLEOTIDE SEQUENCE [LARGE SCALE GENOMIC DNA]</scope>
    <source>
        <strain evidence="4">CGMCC 4.2126</strain>
    </source>
</reference>
<protein>
    <recommendedName>
        <fullName evidence="5">Dolichyl-phosphate-mannose--protein mannosyltransferase</fullName>
    </recommendedName>
</protein>
<dbReference type="EMBL" id="FOQY01000081">
    <property type="protein sequence ID" value="SFL23069.1"/>
    <property type="molecule type" value="Genomic_DNA"/>
</dbReference>
<evidence type="ECO:0000256" key="1">
    <source>
        <dbReference type="SAM" id="MobiDB-lite"/>
    </source>
</evidence>
<gene>
    <name evidence="3" type="ORF">SAMN05216275_1813</name>
</gene>
<organism evidence="3 4">
    <name type="scientific">Streptosporangium canum</name>
    <dbReference type="NCBI Taxonomy" id="324952"/>
    <lineage>
        <taxon>Bacteria</taxon>
        <taxon>Bacillati</taxon>
        <taxon>Actinomycetota</taxon>
        <taxon>Actinomycetes</taxon>
        <taxon>Streptosporangiales</taxon>
        <taxon>Streptosporangiaceae</taxon>
        <taxon>Streptosporangium</taxon>
    </lineage>
</organism>
<evidence type="ECO:0008006" key="5">
    <source>
        <dbReference type="Google" id="ProtNLM"/>
    </source>
</evidence>